<keyword evidence="2" id="KW-0813">Transport</keyword>
<dbReference type="InterPro" id="IPR005828">
    <property type="entry name" value="MFS_sugar_transport-like"/>
</dbReference>
<dbReference type="SUPFAM" id="SSF103473">
    <property type="entry name" value="MFS general substrate transporter"/>
    <property type="match status" value="1"/>
</dbReference>
<feature type="region of interest" description="Disordered" evidence="6">
    <location>
        <begin position="249"/>
        <end position="274"/>
    </location>
</feature>
<sequence length="406" mass="42422">MVDDKAHQPLINSGIGGCYLYTLTAVSCIGGFLFGYDTGVVSGAMVLIREEWELDDVAHEMIVSSTTGLAAVGAFASGSANRIFGRKPVLVASAIIFTAGALVMAFAVNFNWLLVGRMTVGVAVGLASSTVPLFLAELAPPRLRGFLVALNNSCVVIGQVGAAIVAGLLSGDKVHGWRLMLGLGGVPSAIQLVGLYFLPESPRWLLSRGREQEARQVLRRLRADSHDVDDAVEAEVAEVIAALEAEGIQPRRRPPPPLLPASSTRTAMGSVPPPTGLNGAGAGYEIAGGGEGSSEGSGPVSWSELWTVRRQLRLGVGLLMLQQLVGINTVMYYSVTILMEAHVASGSAVIWLAVPVATSQLVGCLIGGSLIDCVGRRPLVLTSLLCVALALALEGYAFVLSDEHCP</sequence>
<accession>A0A0M0J2Q6</accession>
<feature type="transmembrane region" description="Helical" evidence="7">
    <location>
        <begin position="176"/>
        <end position="198"/>
    </location>
</feature>
<name>A0A0M0J2Q6_9EUKA</name>
<evidence type="ECO:0000256" key="1">
    <source>
        <dbReference type="ARBA" id="ARBA00004141"/>
    </source>
</evidence>
<comment type="subcellular location">
    <subcellularLocation>
        <location evidence="1">Membrane</location>
        <topology evidence="1">Multi-pass membrane protein</topology>
    </subcellularLocation>
</comment>
<keyword evidence="10" id="KW-1185">Reference proteome</keyword>
<dbReference type="Gene3D" id="1.20.1250.20">
    <property type="entry name" value="MFS general substrate transporter like domains"/>
    <property type="match status" value="1"/>
</dbReference>
<dbReference type="OrthoDB" id="6339427at2759"/>
<feature type="transmembrane region" description="Helical" evidence="7">
    <location>
        <begin position="57"/>
        <end position="77"/>
    </location>
</feature>
<feature type="transmembrane region" description="Helical" evidence="7">
    <location>
        <begin position="314"/>
        <end position="335"/>
    </location>
</feature>
<evidence type="ECO:0000313" key="9">
    <source>
        <dbReference type="EMBL" id="KOO20810.1"/>
    </source>
</evidence>
<evidence type="ECO:0000256" key="5">
    <source>
        <dbReference type="ARBA" id="ARBA00023136"/>
    </source>
</evidence>
<evidence type="ECO:0000256" key="6">
    <source>
        <dbReference type="SAM" id="MobiDB-lite"/>
    </source>
</evidence>
<keyword evidence="4 7" id="KW-1133">Transmembrane helix</keyword>
<evidence type="ECO:0000256" key="2">
    <source>
        <dbReference type="ARBA" id="ARBA00022448"/>
    </source>
</evidence>
<dbReference type="AlphaFoldDB" id="A0A0M0J2Q6"/>
<dbReference type="Pfam" id="PF00083">
    <property type="entry name" value="Sugar_tr"/>
    <property type="match status" value="2"/>
</dbReference>
<feature type="non-terminal residue" evidence="9">
    <location>
        <position position="406"/>
    </location>
</feature>
<evidence type="ECO:0000256" key="7">
    <source>
        <dbReference type="SAM" id="Phobius"/>
    </source>
</evidence>
<evidence type="ECO:0000313" key="10">
    <source>
        <dbReference type="Proteomes" id="UP000037460"/>
    </source>
</evidence>
<feature type="transmembrane region" description="Helical" evidence="7">
    <location>
        <begin position="347"/>
        <end position="367"/>
    </location>
</feature>
<keyword evidence="3 7" id="KW-0812">Transmembrane</keyword>
<evidence type="ECO:0000256" key="3">
    <source>
        <dbReference type="ARBA" id="ARBA00022692"/>
    </source>
</evidence>
<proteinExistence type="predicted"/>
<feature type="transmembrane region" description="Helical" evidence="7">
    <location>
        <begin position="114"/>
        <end position="135"/>
    </location>
</feature>
<dbReference type="GO" id="GO:0005366">
    <property type="term" value="F:myo-inositol:proton symporter activity"/>
    <property type="evidence" value="ECO:0007669"/>
    <property type="project" value="TreeGrafter"/>
</dbReference>
<dbReference type="PROSITE" id="PS50850">
    <property type="entry name" value="MFS"/>
    <property type="match status" value="1"/>
</dbReference>
<feature type="transmembrane region" description="Helical" evidence="7">
    <location>
        <begin position="89"/>
        <end position="108"/>
    </location>
</feature>
<keyword evidence="5 7" id="KW-0472">Membrane</keyword>
<evidence type="ECO:0000256" key="4">
    <source>
        <dbReference type="ARBA" id="ARBA00022989"/>
    </source>
</evidence>
<feature type="transmembrane region" description="Helical" evidence="7">
    <location>
        <begin position="379"/>
        <end position="399"/>
    </location>
</feature>
<dbReference type="PANTHER" id="PTHR48020">
    <property type="entry name" value="PROTON MYO-INOSITOL COTRANSPORTER"/>
    <property type="match status" value="1"/>
</dbReference>
<dbReference type="InterPro" id="IPR003663">
    <property type="entry name" value="Sugar/inositol_transpt"/>
</dbReference>
<reference evidence="10" key="1">
    <citation type="journal article" date="2015" name="PLoS Genet.">
        <title>Genome Sequence and Transcriptome Analyses of Chrysochromulina tobin: Metabolic Tools for Enhanced Algal Fitness in the Prominent Order Prymnesiales (Haptophyceae).</title>
        <authorList>
            <person name="Hovde B.T."/>
            <person name="Deodato C.R."/>
            <person name="Hunsperger H.M."/>
            <person name="Ryken S.A."/>
            <person name="Yost W."/>
            <person name="Jha R.K."/>
            <person name="Patterson J."/>
            <person name="Monnat R.J. Jr."/>
            <person name="Barlow S.B."/>
            <person name="Starkenburg S.R."/>
            <person name="Cattolico R.A."/>
        </authorList>
    </citation>
    <scope>NUCLEOTIDE SEQUENCE</scope>
    <source>
        <strain evidence="10">CCMP291</strain>
    </source>
</reference>
<dbReference type="PROSITE" id="PS51257">
    <property type="entry name" value="PROKAR_LIPOPROTEIN"/>
    <property type="match status" value="1"/>
</dbReference>
<dbReference type="Proteomes" id="UP000037460">
    <property type="component" value="Unassembled WGS sequence"/>
</dbReference>
<dbReference type="PRINTS" id="PR00171">
    <property type="entry name" value="SUGRTRNSPORT"/>
</dbReference>
<dbReference type="GO" id="GO:0016324">
    <property type="term" value="C:apical plasma membrane"/>
    <property type="evidence" value="ECO:0007669"/>
    <property type="project" value="TreeGrafter"/>
</dbReference>
<dbReference type="PANTHER" id="PTHR48020:SF12">
    <property type="entry name" value="PROTON MYO-INOSITOL COTRANSPORTER"/>
    <property type="match status" value="1"/>
</dbReference>
<dbReference type="InterPro" id="IPR020846">
    <property type="entry name" value="MFS_dom"/>
</dbReference>
<feature type="domain" description="Major facilitator superfamily (MFS) profile" evidence="8">
    <location>
        <begin position="23"/>
        <end position="406"/>
    </location>
</feature>
<feature type="transmembrane region" description="Helical" evidence="7">
    <location>
        <begin position="18"/>
        <end position="37"/>
    </location>
</feature>
<gene>
    <name evidence="9" type="ORF">Ctob_003917</name>
</gene>
<feature type="transmembrane region" description="Helical" evidence="7">
    <location>
        <begin position="147"/>
        <end position="170"/>
    </location>
</feature>
<dbReference type="InterPro" id="IPR050814">
    <property type="entry name" value="Myo-inositol_Transporter"/>
</dbReference>
<organism evidence="9 10">
    <name type="scientific">Chrysochromulina tobinii</name>
    <dbReference type="NCBI Taxonomy" id="1460289"/>
    <lineage>
        <taxon>Eukaryota</taxon>
        <taxon>Haptista</taxon>
        <taxon>Haptophyta</taxon>
        <taxon>Prymnesiophyceae</taxon>
        <taxon>Prymnesiales</taxon>
        <taxon>Chrysochromulinaceae</taxon>
        <taxon>Chrysochromulina</taxon>
    </lineage>
</organism>
<dbReference type="EMBL" id="JWZX01003411">
    <property type="protein sequence ID" value="KOO20810.1"/>
    <property type="molecule type" value="Genomic_DNA"/>
</dbReference>
<comment type="caution">
    <text evidence="9">The sequence shown here is derived from an EMBL/GenBank/DDBJ whole genome shotgun (WGS) entry which is preliminary data.</text>
</comment>
<protein>
    <submittedName>
        <fullName evidence="9">Proton myo-inositol cotransporter</fullName>
    </submittedName>
</protein>
<dbReference type="InterPro" id="IPR036259">
    <property type="entry name" value="MFS_trans_sf"/>
</dbReference>
<evidence type="ECO:0000259" key="8">
    <source>
        <dbReference type="PROSITE" id="PS50850"/>
    </source>
</evidence>